<feature type="compositionally biased region" description="Gly residues" evidence="10">
    <location>
        <begin position="216"/>
        <end position="231"/>
    </location>
</feature>
<dbReference type="Pfam" id="PF10155">
    <property type="entry name" value="CNOT11"/>
    <property type="match status" value="1"/>
</dbReference>
<evidence type="ECO:0000256" key="10">
    <source>
        <dbReference type="SAM" id="MobiDB-lite"/>
    </source>
</evidence>
<dbReference type="InParanoid" id="C1FFC6"/>
<evidence type="ECO:0000256" key="2">
    <source>
        <dbReference type="ARBA" id="ARBA00004496"/>
    </source>
</evidence>
<comment type="subcellular location">
    <subcellularLocation>
        <location evidence="2">Cytoplasm</location>
    </subcellularLocation>
    <subcellularLocation>
        <location evidence="1">Nucleus</location>
    </subcellularLocation>
</comment>
<keyword evidence="6" id="KW-0805">Transcription regulation</keyword>
<dbReference type="RefSeq" id="XP_002507803.1">
    <property type="nucleotide sequence ID" value="XM_002507757.1"/>
</dbReference>
<keyword evidence="8" id="KW-0804">Transcription</keyword>
<dbReference type="PANTHER" id="PTHR15975">
    <property type="entry name" value="CCR4-NOT TRANSCRIPTION COMPLEX SUBUNIT 11"/>
    <property type="match status" value="1"/>
</dbReference>
<evidence type="ECO:0000313" key="11">
    <source>
        <dbReference type="EMBL" id="ACO69061.1"/>
    </source>
</evidence>
<feature type="region of interest" description="Disordered" evidence="10">
    <location>
        <begin position="1"/>
        <end position="78"/>
    </location>
</feature>
<keyword evidence="9" id="KW-0539">Nucleus</keyword>
<dbReference type="AlphaFoldDB" id="C1FFC6"/>
<evidence type="ECO:0000256" key="9">
    <source>
        <dbReference type="ARBA" id="ARBA00023242"/>
    </source>
</evidence>
<dbReference type="OrthoDB" id="10265389at2759"/>
<dbReference type="GO" id="GO:0005737">
    <property type="term" value="C:cytoplasm"/>
    <property type="evidence" value="ECO:0007669"/>
    <property type="project" value="UniProtKB-SubCell"/>
</dbReference>
<evidence type="ECO:0000256" key="6">
    <source>
        <dbReference type="ARBA" id="ARBA00023015"/>
    </source>
</evidence>
<sequence length="322" mass="33226">MPPSRIRRATIARGAGSACGGASRAGHGGLLARGSSPPVMCGAANSTEDVHASTDASLPDAHPSSAPIPKPSSSGDDADNAEELEAMLAALRELRGEMKSAIESPLMPNRQQRVLELLRDRPALAHRCGVFPDVTPKLAENNPPVAAELLLCLARDHPAPSHNLPAHFDALVAMPTSLHSMEVVNRLVSEASELLPDDFVRAYVAQCISACRDGAGSTGAGPGTSPGGEGGALSSASGLSSGTPSPGTGSRMVRLVCMFLQLLVRRGRIRGGTDVAAEVSSFCVERMRTKEAAALYRLLRAAEEREGGDAGEGGGLGEIGTR</sequence>
<dbReference type="GO" id="GO:0005634">
    <property type="term" value="C:nucleus"/>
    <property type="evidence" value="ECO:0007669"/>
    <property type="project" value="UniProtKB-SubCell"/>
</dbReference>
<dbReference type="Proteomes" id="UP000002009">
    <property type="component" value="Chromosome 8"/>
</dbReference>
<keyword evidence="5" id="KW-0963">Cytoplasm</keyword>
<dbReference type="STRING" id="296587.C1FFC6"/>
<evidence type="ECO:0000256" key="1">
    <source>
        <dbReference type="ARBA" id="ARBA00004123"/>
    </source>
</evidence>
<dbReference type="GO" id="GO:0030014">
    <property type="term" value="C:CCR4-NOT complex"/>
    <property type="evidence" value="ECO:0007669"/>
    <property type="project" value="InterPro"/>
</dbReference>
<evidence type="ECO:0000256" key="7">
    <source>
        <dbReference type="ARBA" id="ARBA00023158"/>
    </source>
</evidence>
<dbReference type="PANTHER" id="PTHR15975:SF0">
    <property type="entry name" value="CCR4-NOT TRANSCRIPTION COMPLEX SUBUNIT 11"/>
    <property type="match status" value="1"/>
</dbReference>
<name>C1FFC6_MICCC</name>
<protein>
    <recommendedName>
        <fullName evidence="4">CCR4-NOT transcription complex subunit 11</fullName>
    </recommendedName>
</protein>
<feature type="region of interest" description="Disordered" evidence="10">
    <location>
        <begin position="215"/>
        <end position="248"/>
    </location>
</feature>
<feature type="compositionally biased region" description="Low complexity" evidence="10">
    <location>
        <begin position="232"/>
        <end position="248"/>
    </location>
</feature>
<dbReference type="InterPro" id="IPR019312">
    <property type="entry name" value="CNOT11"/>
</dbReference>
<dbReference type="GO" id="GO:0031047">
    <property type="term" value="P:regulatory ncRNA-mediated gene silencing"/>
    <property type="evidence" value="ECO:0007669"/>
    <property type="project" value="UniProtKB-KW"/>
</dbReference>
<feature type="compositionally biased region" description="Low complexity" evidence="10">
    <location>
        <begin position="11"/>
        <end position="25"/>
    </location>
</feature>
<dbReference type="eggNOG" id="KOG4508">
    <property type="taxonomic scope" value="Eukaryota"/>
</dbReference>
<feature type="compositionally biased region" description="Low complexity" evidence="10">
    <location>
        <begin position="63"/>
        <end position="74"/>
    </location>
</feature>
<accession>C1FFC6</accession>
<keyword evidence="7" id="KW-0943">RNA-mediated gene silencing</keyword>
<organism evidence="11 12">
    <name type="scientific">Micromonas commoda (strain RCC299 / NOUM17 / CCMP2709)</name>
    <name type="common">Picoplanktonic green alga</name>
    <dbReference type="NCBI Taxonomy" id="296587"/>
    <lineage>
        <taxon>Eukaryota</taxon>
        <taxon>Viridiplantae</taxon>
        <taxon>Chlorophyta</taxon>
        <taxon>Mamiellophyceae</taxon>
        <taxon>Mamiellales</taxon>
        <taxon>Mamiellaceae</taxon>
        <taxon>Micromonas</taxon>
    </lineage>
</organism>
<proteinExistence type="inferred from homology"/>
<gene>
    <name evidence="11" type="ORF">MICPUN_52980</name>
</gene>
<reference evidence="11 12" key="1">
    <citation type="journal article" date="2009" name="Science">
        <title>Green evolution and dynamic adaptations revealed by genomes of the marine picoeukaryotes Micromonas.</title>
        <authorList>
            <person name="Worden A.Z."/>
            <person name="Lee J.H."/>
            <person name="Mock T."/>
            <person name="Rouze P."/>
            <person name="Simmons M.P."/>
            <person name="Aerts A.L."/>
            <person name="Allen A.E."/>
            <person name="Cuvelier M.L."/>
            <person name="Derelle E."/>
            <person name="Everett M.V."/>
            <person name="Foulon E."/>
            <person name="Grimwood J."/>
            <person name="Gundlach H."/>
            <person name="Henrissat B."/>
            <person name="Napoli C."/>
            <person name="McDonald S.M."/>
            <person name="Parker M.S."/>
            <person name="Rombauts S."/>
            <person name="Salamov A."/>
            <person name="Von Dassow P."/>
            <person name="Badger J.H."/>
            <person name="Coutinho P.M."/>
            <person name="Demir E."/>
            <person name="Dubchak I."/>
            <person name="Gentemann C."/>
            <person name="Eikrem W."/>
            <person name="Gready J.E."/>
            <person name="John U."/>
            <person name="Lanier W."/>
            <person name="Lindquist E.A."/>
            <person name="Lucas S."/>
            <person name="Mayer K.F."/>
            <person name="Moreau H."/>
            <person name="Not F."/>
            <person name="Otillar R."/>
            <person name="Panaud O."/>
            <person name="Pangilinan J."/>
            <person name="Paulsen I."/>
            <person name="Piegu B."/>
            <person name="Poliakov A."/>
            <person name="Robbens S."/>
            <person name="Schmutz J."/>
            <person name="Toulza E."/>
            <person name="Wyss T."/>
            <person name="Zelensky A."/>
            <person name="Zhou K."/>
            <person name="Armbrust E.V."/>
            <person name="Bhattacharya D."/>
            <person name="Goodenough U.W."/>
            <person name="Van de Peer Y."/>
            <person name="Grigoriev I.V."/>
        </authorList>
    </citation>
    <scope>NUCLEOTIDE SEQUENCE [LARGE SCALE GENOMIC DNA]</scope>
    <source>
        <strain evidence="12">RCC299 / NOUM17</strain>
    </source>
</reference>
<dbReference type="GeneID" id="8245722"/>
<feature type="compositionally biased region" description="Basic residues" evidence="10">
    <location>
        <begin position="1"/>
        <end position="10"/>
    </location>
</feature>
<dbReference type="EMBL" id="CP001575">
    <property type="protein sequence ID" value="ACO69061.1"/>
    <property type="molecule type" value="Genomic_DNA"/>
</dbReference>
<comment type="similarity">
    <text evidence="3">Belongs to the CNOT11 family.</text>
</comment>
<evidence type="ECO:0000313" key="12">
    <source>
        <dbReference type="Proteomes" id="UP000002009"/>
    </source>
</evidence>
<dbReference type="KEGG" id="mis:MICPUN_52980"/>
<evidence type="ECO:0000256" key="5">
    <source>
        <dbReference type="ARBA" id="ARBA00022490"/>
    </source>
</evidence>
<evidence type="ECO:0000256" key="3">
    <source>
        <dbReference type="ARBA" id="ARBA00008030"/>
    </source>
</evidence>
<keyword evidence="12" id="KW-1185">Reference proteome</keyword>
<evidence type="ECO:0000256" key="4">
    <source>
        <dbReference type="ARBA" id="ARBA00014872"/>
    </source>
</evidence>
<evidence type="ECO:0000256" key="8">
    <source>
        <dbReference type="ARBA" id="ARBA00023163"/>
    </source>
</evidence>